<evidence type="ECO:0000313" key="1">
    <source>
        <dbReference type="EMBL" id="CEK99537.1"/>
    </source>
</evidence>
<feature type="non-terminal residue" evidence="1">
    <location>
        <position position="107"/>
    </location>
</feature>
<protein>
    <submittedName>
        <fullName evidence="1">Uncharacterized protein</fullName>
    </submittedName>
</protein>
<dbReference type="AlphaFoldDB" id="A0A0B7C2Y2"/>
<proteinExistence type="predicted"/>
<gene>
    <name evidence="1" type="primary">ORF221506</name>
</gene>
<feature type="non-terminal residue" evidence="1">
    <location>
        <position position="1"/>
    </location>
</feature>
<sequence>SPQSRVKSKSISWDNLLAVIGLQRESESADNDIMEQDCDELFENVVPTEETIDYPEGSLKENDQAVQIKKMRSQSFTSGCSLTPSSKYRLWGTKVPVQGIHIKHENV</sequence>
<name>A0A0B7C2Y2_9EUPU</name>
<reference evidence="1" key="1">
    <citation type="submission" date="2014-12" db="EMBL/GenBank/DDBJ databases">
        <title>Insight into the proteome of Arion vulgaris.</title>
        <authorList>
            <person name="Aradska J."/>
            <person name="Bulat T."/>
            <person name="Smidak R."/>
            <person name="Sarate P."/>
            <person name="Gangsoo J."/>
            <person name="Sialana F."/>
            <person name="Bilban M."/>
            <person name="Lubec G."/>
        </authorList>
    </citation>
    <scope>NUCLEOTIDE SEQUENCE</scope>
    <source>
        <tissue evidence="1">Skin</tissue>
    </source>
</reference>
<dbReference type="EMBL" id="HACG01052666">
    <property type="protein sequence ID" value="CEK99537.1"/>
    <property type="molecule type" value="Transcribed_RNA"/>
</dbReference>
<organism evidence="1">
    <name type="scientific">Arion vulgaris</name>
    <dbReference type="NCBI Taxonomy" id="1028688"/>
    <lineage>
        <taxon>Eukaryota</taxon>
        <taxon>Metazoa</taxon>
        <taxon>Spiralia</taxon>
        <taxon>Lophotrochozoa</taxon>
        <taxon>Mollusca</taxon>
        <taxon>Gastropoda</taxon>
        <taxon>Heterobranchia</taxon>
        <taxon>Euthyneura</taxon>
        <taxon>Panpulmonata</taxon>
        <taxon>Eupulmonata</taxon>
        <taxon>Stylommatophora</taxon>
        <taxon>Helicina</taxon>
        <taxon>Arionoidea</taxon>
        <taxon>Arionidae</taxon>
        <taxon>Arion</taxon>
    </lineage>
</organism>
<accession>A0A0B7C2Y2</accession>